<organism evidence="1 2">
    <name type="scientific">Stutzerimonas marianensis</name>
    <dbReference type="NCBI Taxonomy" id="2929513"/>
    <lineage>
        <taxon>Bacteria</taxon>
        <taxon>Pseudomonadati</taxon>
        <taxon>Pseudomonadota</taxon>
        <taxon>Gammaproteobacteria</taxon>
        <taxon>Pseudomonadales</taxon>
        <taxon>Pseudomonadaceae</taxon>
        <taxon>Stutzerimonas</taxon>
    </lineage>
</organism>
<dbReference type="AlphaFoldDB" id="A0A9X1W5Y3"/>
<dbReference type="Gene3D" id="1.10.510.10">
    <property type="entry name" value="Transferase(Phosphotransferase) domain 1"/>
    <property type="match status" value="1"/>
</dbReference>
<sequence length="474" mass="52753">MKLAELQQAGRSPDLPQVLPLAGGALELQAWLRVLPGQRYVARALWNGRVVLAKLFVGAKAQRHLERERRGAKLLIEQGMTTPALVAEGAQGGEGGWLLFDYLEGATSLGEAWSQVANEPMLSEAQQAILAEALGAVAALHAKGLWQADLHLDNLLRQGDRLWLIDGGGVQAESPGSALGRERVLENLGLFFAQLPSAIDPFIEELLVHYLLINAEHALPLELLQHEVGRARKRRWKDFHGKLGRDCTLFSVSRDALGLRAVVRSEEATLAPLLSDPDAAIADGVALKRGGSATVAGVEVAGRRLVVKRYNIKGVGHWLRRFWRPSRAWHSWVEGHRLNFLGIASPRPLAVIERRWFGLRSRSYLVTDYADGQDLLTLLAPYQDGAPPEDVLQALERLFSGFLRERISHGDLKGTNLLWLEGRLMLIDLDAARHHDDDRRFAEAYRRDRARLLRNWPADSALHRLLDARLPTLK</sequence>
<name>A0A9X1W5Y3_9GAMM</name>
<dbReference type="GO" id="GO:0004674">
    <property type="term" value="F:protein serine/threonine kinase activity"/>
    <property type="evidence" value="ECO:0007669"/>
    <property type="project" value="UniProtKB-KW"/>
</dbReference>
<keyword evidence="1" id="KW-0418">Kinase</keyword>
<dbReference type="RefSeq" id="WP_243604088.1">
    <property type="nucleotide sequence ID" value="NZ_JALGRD010000001.1"/>
</dbReference>
<evidence type="ECO:0000313" key="2">
    <source>
        <dbReference type="Proteomes" id="UP001139682"/>
    </source>
</evidence>
<evidence type="ECO:0000313" key="1">
    <source>
        <dbReference type="EMBL" id="MCJ0971888.1"/>
    </source>
</evidence>
<keyword evidence="1" id="KW-0808">Transferase</keyword>
<proteinExistence type="predicted"/>
<accession>A0A9X1W5Y3</accession>
<dbReference type="SUPFAM" id="SSF56112">
    <property type="entry name" value="Protein kinase-like (PK-like)"/>
    <property type="match status" value="2"/>
</dbReference>
<dbReference type="Pfam" id="PF06293">
    <property type="entry name" value="Kdo"/>
    <property type="match status" value="2"/>
</dbReference>
<comment type="caution">
    <text evidence="1">The sequence shown here is derived from an EMBL/GenBank/DDBJ whole genome shotgun (WGS) entry which is preliminary data.</text>
</comment>
<keyword evidence="2" id="KW-1185">Reference proteome</keyword>
<reference evidence="1" key="1">
    <citation type="submission" date="2022-03" db="EMBL/GenBank/DDBJ databases">
        <title>Pseudomonas marianensis sp. nov., a marine bacterium isolated from deep-sea sediments of the Mariana Trench.</title>
        <authorList>
            <person name="Wei Y."/>
        </authorList>
    </citation>
    <scope>NUCLEOTIDE SEQUENCE</scope>
    <source>
        <strain evidence="1">PS1</strain>
    </source>
</reference>
<keyword evidence="1" id="KW-0723">Serine/threonine-protein kinase</keyword>
<protein>
    <submittedName>
        <fullName evidence="1">Serine/threonine protein kinase</fullName>
    </submittedName>
</protein>
<dbReference type="Proteomes" id="UP001139682">
    <property type="component" value="Unassembled WGS sequence"/>
</dbReference>
<dbReference type="InterPro" id="IPR011009">
    <property type="entry name" value="Kinase-like_dom_sf"/>
</dbReference>
<gene>
    <name evidence="1" type="ORF">MST27_00715</name>
</gene>
<dbReference type="EMBL" id="JALGRD010000001">
    <property type="protein sequence ID" value="MCJ0971888.1"/>
    <property type="molecule type" value="Genomic_DNA"/>
</dbReference>